<gene>
    <name evidence="1" type="ORF">NCTC11112_02000</name>
</gene>
<organism evidence="1 2">
    <name type="scientific">Escherichia coli</name>
    <dbReference type="NCBI Taxonomy" id="562"/>
    <lineage>
        <taxon>Bacteria</taxon>
        <taxon>Pseudomonadati</taxon>
        <taxon>Pseudomonadota</taxon>
        <taxon>Gammaproteobacteria</taxon>
        <taxon>Enterobacterales</taxon>
        <taxon>Enterobacteriaceae</taxon>
        <taxon>Escherichia</taxon>
    </lineage>
</organism>
<sequence length="99" mass="11315">MRQQGFDISQDFTRLLQLPPGKRALRTRKLKRTLGIHQTQANFPADIFQSASRGERLVVLIALMPFHNYPAQLLQVAVDIFNFICQLFDFGFEQSSSSS</sequence>
<proteinExistence type="predicted"/>
<evidence type="ECO:0000313" key="2">
    <source>
        <dbReference type="Proteomes" id="UP000254817"/>
    </source>
</evidence>
<evidence type="ECO:0000313" key="1">
    <source>
        <dbReference type="EMBL" id="STG51548.1"/>
    </source>
</evidence>
<name>A0A376MM57_ECOLX</name>
<dbReference type="EMBL" id="UGAW01000001">
    <property type="protein sequence ID" value="STG51548.1"/>
    <property type="molecule type" value="Genomic_DNA"/>
</dbReference>
<dbReference type="Proteomes" id="UP000254817">
    <property type="component" value="Unassembled WGS sequence"/>
</dbReference>
<accession>A0A376MM57</accession>
<dbReference type="AlphaFoldDB" id="A0A376MM57"/>
<reference evidence="1 2" key="1">
    <citation type="submission" date="2018-06" db="EMBL/GenBank/DDBJ databases">
        <authorList>
            <consortium name="Pathogen Informatics"/>
            <person name="Doyle S."/>
        </authorList>
    </citation>
    <scope>NUCLEOTIDE SEQUENCE [LARGE SCALE GENOMIC DNA]</scope>
    <source>
        <strain evidence="1 2">NCTC11112</strain>
    </source>
</reference>
<protein>
    <submittedName>
        <fullName evidence="1">Uncharacterized protein</fullName>
    </submittedName>
</protein>